<dbReference type="Proteomes" id="UP000680038">
    <property type="component" value="Unassembled WGS sequence"/>
</dbReference>
<sequence length="47" mass="5499">MRFNPLGDNSYVEDPNEKNIIEVSPCISHSYKNKTTDHQRNTKNILH</sequence>
<proteinExistence type="predicted"/>
<comment type="caution">
    <text evidence="1">The sequence shown here is derived from an EMBL/GenBank/DDBJ whole genome shotgun (WGS) entry which is preliminary data.</text>
</comment>
<accession>A0A916JIR3</accession>
<dbReference type="AlphaFoldDB" id="A0A916JIR3"/>
<gene>
    <name evidence="1" type="ORF">DYBT9275_05970</name>
</gene>
<name>A0A916JIR3_9BACT</name>
<dbReference type="EMBL" id="CAJRAF010000004">
    <property type="protein sequence ID" value="CAG5018280.1"/>
    <property type="molecule type" value="Genomic_DNA"/>
</dbReference>
<keyword evidence="2" id="KW-1185">Reference proteome</keyword>
<organism evidence="1 2">
    <name type="scientific">Dyadobacter helix</name>
    <dbReference type="NCBI Taxonomy" id="2822344"/>
    <lineage>
        <taxon>Bacteria</taxon>
        <taxon>Pseudomonadati</taxon>
        <taxon>Bacteroidota</taxon>
        <taxon>Cytophagia</taxon>
        <taxon>Cytophagales</taxon>
        <taxon>Spirosomataceae</taxon>
        <taxon>Dyadobacter</taxon>
    </lineage>
</organism>
<evidence type="ECO:0000313" key="2">
    <source>
        <dbReference type="Proteomes" id="UP000680038"/>
    </source>
</evidence>
<evidence type="ECO:0000313" key="1">
    <source>
        <dbReference type="EMBL" id="CAG5018280.1"/>
    </source>
</evidence>
<protein>
    <submittedName>
        <fullName evidence="1">Uncharacterized protein</fullName>
    </submittedName>
</protein>
<reference evidence="1" key="1">
    <citation type="submission" date="2021-04" db="EMBL/GenBank/DDBJ databases">
        <authorList>
            <person name="Rodrigo-Torres L."/>
            <person name="Arahal R. D."/>
            <person name="Lucena T."/>
        </authorList>
    </citation>
    <scope>NUCLEOTIDE SEQUENCE</scope>
    <source>
        <strain evidence="1">CECT 9275</strain>
    </source>
</reference>